<gene>
    <name evidence="1" type="ORF">H4Q32_002778</name>
</gene>
<sequence>MSSPKCPGCQQSDIRKLDGQRAVCKSCSKAKRCVFQFCWACQRVWPLDASTTSSCMLPNCALRAALLSVKQISDPQSSVNGCPYFRACPGCHSLITHNGEGCPNVCPSVGVVLKDFSHERSKVSFTWEKQVKGICEVEFLFFFVIKSYQFFSPPQCPSCHQSDVGVVDGQRAVCRSCSKTKRSVFQFCWACQREWPRDTPTTSSCTLPNCALRAALLSDTKITNSSSSVRGCPYFRACPVCKALLTHTGIGCPKITCPHCKINFCFRCLRQQCFGLGLVNIEALVFLTRRLNVYEDIDVMPCRIVDNKQSLTVLGL</sequence>
<evidence type="ECO:0000313" key="1">
    <source>
        <dbReference type="EMBL" id="KAI2664544.1"/>
    </source>
</evidence>
<dbReference type="EMBL" id="JACTAM010000005">
    <property type="protein sequence ID" value="KAI2664544.1"/>
    <property type="molecule type" value="Genomic_DNA"/>
</dbReference>
<proteinExistence type="predicted"/>
<dbReference type="Proteomes" id="UP000830375">
    <property type="component" value="Unassembled WGS sequence"/>
</dbReference>
<name>A0ABQ8MP08_LABRO</name>
<keyword evidence="2" id="KW-1185">Reference proteome</keyword>
<reference evidence="1 2" key="1">
    <citation type="submission" date="2022-01" db="EMBL/GenBank/DDBJ databases">
        <title>A high-quality chromosome-level genome assembly of rohu carp, Labeo rohita.</title>
        <authorList>
            <person name="Arick M.A. II"/>
            <person name="Hsu C.-Y."/>
            <person name="Magbanua Z."/>
            <person name="Pechanova O."/>
            <person name="Grover C."/>
            <person name="Miller E."/>
            <person name="Thrash A."/>
            <person name="Ezzel L."/>
            <person name="Alam S."/>
            <person name="Benzie J."/>
            <person name="Hamilton M."/>
            <person name="Karsi A."/>
            <person name="Lawrence M.L."/>
            <person name="Peterson D.G."/>
        </authorList>
    </citation>
    <scope>NUCLEOTIDE SEQUENCE [LARGE SCALE GENOMIC DNA]</scope>
    <source>
        <strain evidence="2">BAU-BD-2019</strain>
        <tissue evidence="1">Blood</tissue>
    </source>
</reference>
<dbReference type="CDD" id="cd20336">
    <property type="entry name" value="Rcat_RBR"/>
    <property type="match status" value="1"/>
</dbReference>
<dbReference type="SUPFAM" id="SSF57850">
    <property type="entry name" value="RING/U-box"/>
    <property type="match status" value="1"/>
</dbReference>
<comment type="caution">
    <text evidence="1">The sequence shown here is derived from an EMBL/GenBank/DDBJ whole genome shotgun (WGS) entry which is preliminary data.</text>
</comment>
<organism evidence="1 2">
    <name type="scientific">Labeo rohita</name>
    <name type="common">Indian major carp</name>
    <name type="synonym">Cyprinus rohita</name>
    <dbReference type="NCBI Taxonomy" id="84645"/>
    <lineage>
        <taxon>Eukaryota</taxon>
        <taxon>Metazoa</taxon>
        <taxon>Chordata</taxon>
        <taxon>Craniata</taxon>
        <taxon>Vertebrata</taxon>
        <taxon>Euteleostomi</taxon>
        <taxon>Actinopterygii</taxon>
        <taxon>Neopterygii</taxon>
        <taxon>Teleostei</taxon>
        <taxon>Ostariophysi</taxon>
        <taxon>Cypriniformes</taxon>
        <taxon>Cyprinidae</taxon>
        <taxon>Labeoninae</taxon>
        <taxon>Labeonini</taxon>
        <taxon>Labeo</taxon>
    </lineage>
</organism>
<protein>
    <submittedName>
        <fullName evidence="1">E3 ubiquitin-protein ligase lubel</fullName>
    </submittedName>
</protein>
<accession>A0ABQ8MP08</accession>
<evidence type="ECO:0000313" key="2">
    <source>
        <dbReference type="Proteomes" id="UP000830375"/>
    </source>
</evidence>